<feature type="region of interest" description="Disordered" evidence="2">
    <location>
        <begin position="543"/>
        <end position="571"/>
    </location>
</feature>
<dbReference type="InterPro" id="IPR050734">
    <property type="entry name" value="PIH1/Kintoun_subfamily"/>
</dbReference>
<evidence type="ECO:0000256" key="2">
    <source>
        <dbReference type="SAM" id="MobiDB-lite"/>
    </source>
</evidence>
<reference evidence="5" key="1">
    <citation type="submission" date="2023-05" db="EMBL/GenBank/DDBJ databases">
        <authorList>
            <person name="Stuckert A."/>
        </authorList>
    </citation>
    <scope>NUCLEOTIDE SEQUENCE</scope>
</reference>
<evidence type="ECO:0000259" key="4">
    <source>
        <dbReference type="Pfam" id="PF18201"/>
    </source>
</evidence>
<dbReference type="Pfam" id="PF08190">
    <property type="entry name" value="PIH1"/>
    <property type="match status" value="1"/>
</dbReference>
<dbReference type="PANTHER" id="PTHR22997:SF3">
    <property type="entry name" value="PROTEIN KINTOUN"/>
    <property type="match status" value="1"/>
</dbReference>
<dbReference type="InterPro" id="IPR041442">
    <property type="entry name" value="PIH1D1/2/3_CS-like"/>
</dbReference>
<feature type="compositionally biased region" description="Low complexity" evidence="2">
    <location>
        <begin position="331"/>
        <end position="341"/>
    </location>
</feature>
<dbReference type="PANTHER" id="PTHR22997">
    <property type="entry name" value="PIH1 DOMAIN-CONTAINING PROTEIN 1"/>
    <property type="match status" value="1"/>
</dbReference>
<dbReference type="InterPro" id="IPR008978">
    <property type="entry name" value="HSP20-like_chaperone"/>
</dbReference>
<accession>A0ABN9F2D8</accession>
<proteinExistence type="inferred from homology"/>
<sequence length="633" mass="70728">MERERGVEVQFLHPEPGHVLRTSQNGQRSCYINICSNGLVRRPHCAPATDKEGRAGQHWSLPCSLCPAREELSPEEGRDLVYDVLFNPETLRLASGNQKFKTMVDLTALDMVTRGFCVVLDTANVTTLKENYRGIPRTCVIRRLRPGAKPKPQDPADPVSFPYPYGVPGGQKKVGRGKPKVQPPPAIRKANQEPTVPRYTIRHRSYVDIQDYRDARDSAPSPVPKELVITVEMPLLTSATEVDLNIEGKALSLESKKPAYKLQLKLPYLVEEKRGTAQFNKIKKQLVITVPVVQQDTLKLMQEQLANGPGPESKSTPSPDSATQEASNTQESGKAAESPSEAEPEKVQEPVAAGHVINALLEVPPECPIFTCSQSATTLTLVIHVKDIDEHSITSEVGCYQCEIRFCVRSTNTPYVLFVQFLPQYNLNTNDIAVSVSEDNVVIELTKSSECFGLWKNLYFGVNSNSLQERRFINEDNVTEFLESGLRPSTIPWSTLEDQPLINVLEMNDERTHIRLNKPELEQESYLAHRERCADLSDVKKEISYQSDETGPSDAEDNLQEPQPGVNVESQGRRLQFHTENPAYCTCQGQLEDSSAEDEGLVFKEIPARELDEDDIPDGKEQEPSPVLQNSRT</sequence>
<dbReference type="Proteomes" id="UP001162483">
    <property type="component" value="Unassembled WGS sequence"/>
</dbReference>
<feature type="region of interest" description="Disordered" evidence="2">
    <location>
        <begin position="305"/>
        <end position="348"/>
    </location>
</feature>
<gene>
    <name evidence="5" type="ORF">SPARVUS_LOCUS11185340</name>
</gene>
<comment type="similarity">
    <text evidence="1">Belongs to the PIH1 family.</text>
</comment>
<keyword evidence="6" id="KW-1185">Reference proteome</keyword>
<feature type="domain" description="PIH1D1/2/3 CS-like" evidence="4">
    <location>
        <begin position="195"/>
        <end position="293"/>
    </location>
</feature>
<name>A0ABN9F2D8_9NEOB</name>
<feature type="domain" description="PIH1 N-terminal" evidence="3">
    <location>
        <begin position="1"/>
        <end position="147"/>
    </location>
</feature>
<evidence type="ECO:0000313" key="6">
    <source>
        <dbReference type="Proteomes" id="UP001162483"/>
    </source>
</evidence>
<dbReference type="InterPro" id="IPR012981">
    <property type="entry name" value="PIH1_N"/>
</dbReference>
<dbReference type="Gene3D" id="2.60.40.790">
    <property type="match status" value="1"/>
</dbReference>
<evidence type="ECO:0000256" key="1">
    <source>
        <dbReference type="ARBA" id="ARBA00008511"/>
    </source>
</evidence>
<evidence type="ECO:0000259" key="3">
    <source>
        <dbReference type="Pfam" id="PF08190"/>
    </source>
</evidence>
<dbReference type="EMBL" id="CATNWA010016261">
    <property type="protein sequence ID" value="CAI9591236.1"/>
    <property type="molecule type" value="Genomic_DNA"/>
</dbReference>
<feature type="region of interest" description="Disordered" evidence="2">
    <location>
        <begin position="168"/>
        <end position="190"/>
    </location>
</feature>
<feature type="region of interest" description="Disordered" evidence="2">
    <location>
        <begin position="590"/>
        <end position="633"/>
    </location>
</feature>
<feature type="compositionally biased region" description="Polar residues" evidence="2">
    <location>
        <begin position="313"/>
        <end position="330"/>
    </location>
</feature>
<comment type="caution">
    <text evidence="5">The sequence shown here is derived from an EMBL/GenBank/DDBJ whole genome shotgun (WGS) entry which is preliminary data.</text>
</comment>
<organism evidence="5 6">
    <name type="scientific">Staurois parvus</name>
    <dbReference type="NCBI Taxonomy" id="386267"/>
    <lineage>
        <taxon>Eukaryota</taxon>
        <taxon>Metazoa</taxon>
        <taxon>Chordata</taxon>
        <taxon>Craniata</taxon>
        <taxon>Vertebrata</taxon>
        <taxon>Euteleostomi</taxon>
        <taxon>Amphibia</taxon>
        <taxon>Batrachia</taxon>
        <taxon>Anura</taxon>
        <taxon>Neobatrachia</taxon>
        <taxon>Ranoidea</taxon>
        <taxon>Ranidae</taxon>
        <taxon>Staurois</taxon>
    </lineage>
</organism>
<evidence type="ECO:0008006" key="7">
    <source>
        <dbReference type="Google" id="ProtNLM"/>
    </source>
</evidence>
<evidence type="ECO:0000313" key="5">
    <source>
        <dbReference type="EMBL" id="CAI9591236.1"/>
    </source>
</evidence>
<dbReference type="Pfam" id="PF18201">
    <property type="entry name" value="PIH1_CS"/>
    <property type="match status" value="1"/>
</dbReference>
<protein>
    <recommendedName>
        <fullName evidence="7">Protein kintoun</fullName>
    </recommendedName>
</protein>